<gene>
    <name evidence="1" type="ORF">PGLA_06865</name>
</gene>
<dbReference type="InterPro" id="IPR036866">
    <property type="entry name" value="RibonucZ/Hydroxyglut_hydro"/>
</dbReference>
<sequence>MGIRAWNLSLHTQGYTVDHTSLFLKESRVLVTADAMKCVEVELRGSGQQTTKDMTITLHSLKEYKTIKYRIWYYCSMN</sequence>
<dbReference type="EMBL" id="LVJH01000007">
    <property type="protein sequence ID" value="OAB44372.1"/>
    <property type="molecule type" value="Genomic_DNA"/>
</dbReference>
<reference evidence="1 2" key="1">
    <citation type="submission" date="2016-03" db="EMBL/GenBank/DDBJ databases">
        <title>Draft genome sequence of Paenibacillus glacialis DSM 22343.</title>
        <authorList>
            <person name="Shin S.-K."/>
            <person name="Yi H."/>
        </authorList>
    </citation>
    <scope>NUCLEOTIDE SEQUENCE [LARGE SCALE GENOMIC DNA]</scope>
    <source>
        <strain evidence="1 2">DSM 22343</strain>
    </source>
</reference>
<dbReference type="STRING" id="494026.PGLA_06865"/>
<dbReference type="Proteomes" id="UP000076967">
    <property type="component" value="Unassembled WGS sequence"/>
</dbReference>
<evidence type="ECO:0000313" key="2">
    <source>
        <dbReference type="Proteomes" id="UP000076967"/>
    </source>
</evidence>
<proteinExistence type="predicted"/>
<keyword evidence="2" id="KW-1185">Reference proteome</keyword>
<name>A0A168M8P4_9BACL</name>
<organism evidence="1 2">
    <name type="scientific">Paenibacillus glacialis</name>
    <dbReference type="NCBI Taxonomy" id="494026"/>
    <lineage>
        <taxon>Bacteria</taxon>
        <taxon>Bacillati</taxon>
        <taxon>Bacillota</taxon>
        <taxon>Bacilli</taxon>
        <taxon>Bacillales</taxon>
        <taxon>Paenibacillaceae</taxon>
        <taxon>Paenibacillus</taxon>
    </lineage>
</organism>
<protein>
    <submittedName>
        <fullName evidence="1">Uncharacterized protein</fullName>
    </submittedName>
</protein>
<dbReference type="AlphaFoldDB" id="A0A168M8P4"/>
<evidence type="ECO:0000313" key="1">
    <source>
        <dbReference type="EMBL" id="OAB44372.1"/>
    </source>
</evidence>
<accession>A0A168M8P4</accession>
<comment type="caution">
    <text evidence="1">The sequence shown here is derived from an EMBL/GenBank/DDBJ whole genome shotgun (WGS) entry which is preliminary data.</text>
</comment>
<dbReference type="Gene3D" id="3.60.15.10">
    <property type="entry name" value="Ribonuclease Z/Hydroxyacylglutathione hydrolase-like"/>
    <property type="match status" value="1"/>
</dbReference>